<sequence length="469" mass="52818">MSSYTFLASDFPRGTLLFTFFFSPLRAIPGPWLARTTRLWELVMVSKGKFNQRAIHLHEKYDTDIPLGPVVRTAPNNRYEAFSEPHNQTLFSFRDTKAHAKSRRSMASLYSMTTLISYEYAVDHQNTVLREEMLKFANKKTHVSLPQFLQFYAFDVISEITSATDVKFLPSLGSFSLMHLTSDSPYFFLIDMLDKSFSTSSKFGLLPELWPSILKRLRFFNKPSPVTLLNISEGYLAKYCEESRAIKGNTNDEPLVAKIIGLKGKDKMTRRDAIGVCSNNIAAGSDTTAITLSSALYHIYKDPKILQRPKYAISLSGGKGSPASASRCRVPLVRVVPEGGAEINGYFVPEGTEVGVNAWALNYNEVVYGHDAHVFRPERWFASTPGTASSAVSLLAFGGGAWTCIGKNISLLEMYKVLPQIVHEFNIEISEDTMPWSTECNWFVKQKYLISVKLRERGLSNDHYRKPMV</sequence>
<dbReference type="PRINTS" id="PR00463">
    <property type="entry name" value="EP450I"/>
</dbReference>
<comment type="similarity">
    <text evidence="1">Belongs to the cytochrome P450 family.</text>
</comment>
<dbReference type="InterPro" id="IPR002401">
    <property type="entry name" value="Cyt_P450_E_grp-I"/>
</dbReference>
<gene>
    <name evidence="2" type="ORF">IFM60648_06710</name>
</gene>
<accession>A0ABQ1AKB5</accession>
<dbReference type="InterPro" id="IPR050121">
    <property type="entry name" value="Cytochrome_P450_monoxygenase"/>
</dbReference>
<dbReference type="Proteomes" id="UP000465220">
    <property type="component" value="Unassembled WGS sequence"/>
</dbReference>
<dbReference type="EMBL" id="BLKI01000040">
    <property type="protein sequence ID" value="GFF83477.1"/>
    <property type="molecule type" value="Genomic_DNA"/>
</dbReference>
<evidence type="ECO:0000313" key="3">
    <source>
        <dbReference type="Proteomes" id="UP000465220"/>
    </source>
</evidence>
<evidence type="ECO:0000313" key="2">
    <source>
        <dbReference type="EMBL" id="GFF83477.1"/>
    </source>
</evidence>
<dbReference type="Pfam" id="PF00067">
    <property type="entry name" value="p450"/>
    <property type="match status" value="2"/>
</dbReference>
<dbReference type="SUPFAM" id="SSF48264">
    <property type="entry name" value="Cytochrome P450"/>
    <property type="match status" value="1"/>
</dbReference>
<dbReference type="InterPro" id="IPR036396">
    <property type="entry name" value="Cyt_P450_sf"/>
</dbReference>
<evidence type="ECO:0000256" key="1">
    <source>
        <dbReference type="ARBA" id="ARBA00010617"/>
    </source>
</evidence>
<protein>
    <submittedName>
        <fullName evidence="2">Pisatin demethylase</fullName>
    </submittedName>
</protein>
<keyword evidence="3" id="KW-1185">Reference proteome</keyword>
<name>A0ABQ1AKB5_ASPLE</name>
<proteinExistence type="inferred from homology"/>
<dbReference type="PANTHER" id="PTHR24305">
    <property type="entry name" value="CYTOCHROME P450"/>
    <property type="match status" value="1"/>
</dbReference>
<dbReference type="PRINTS" id="PR00385">
    <property type="entry name" value="P450"/>
</dbReference>
<dbReference type="InterPro" id="IPR001128">
    <property type="entry name" value="Cyt_P450"/>
</dbReference>
<dbReference type="Gene3D" id="1.10.630.10">
    <property type="entry name" value="Cytochrome P450"/>
    <property type="match status" value="1"/>
</dbReference>
<reference evidence="2 3" key="1">
    <citation type="submission" date="2020-01" db="EMBL/GenBank/DDBJ databases">
        <title>Draft genome sequence of Aspergillus lentulus IFM 60648.</title>
        <authorList>
            <person name="Takahashi H."/>
            <person name="Yaguchi T."/>
        </authorList>
    </citation>
    <scope>NUCLEOTIDE SEQUENCE [LARGE SCALE GENOMIC DNA]</scope>
    <source>
        <strain evidence="2 3">IFM 60648</strain>
    </source>
</reference>
<organism evidence="2 3">
    <name type="scientific">Aspergillus lentulus</name>
    <dbReference type="NCBI Taxonomy" id="293939"/>
    <lineage>
        <taxon>Eukaryota</taxon>
        <taxon>Fungi</taxon>
        <taxon>Dikarya</taxon>
        <taxon>Ascomycota</taxon>
        <taxon>Pezizomycotina</taxon>
        <taxon>Eurotiomycetes</taxon>
        <taxon>Eurotiomycetidae</taxon>
        <taxon>Eurotiales</taxon>
        <taxon>Aspergillaceae</taxon>
        <taxon>Aspergillus</taxon>
        <taxon>Aspergillus subgen. Fumigati</taxon>
    </lineage>
</organism>
<dbReference type="PANTHER" id="PTHR24305:SF190">
    <property type="entry name" value="P450, PUTATIVE (EUROFUNG)-RELATED"/>
    <property type="match status" value="1"/>
</dbReference>
<comment type="caution">
    <text evidence="2">The sequence shown here is derived from an EMBL/GenBank/DDBJ whole genome shotgun (WGS) entry which is preliminary data.</text>
</comment>